<comment type="caution">
    <text evidence="2">The sequence shown here is derived from an EMBL/GenBank/DDBJ whole genome shotgun (WGS) entry which is preliminary data.</text>
</comment>
<keyword evidence="1" id="KW-1133">Transmembrane helix</keyword>
<protein>
    <submittedName>
        <fullName evidence="2">Uncharacterized protein</fullName>
    </submittedName>
</protein>
<dbReference type="AlphaFoldDB" id="A0AAV0V1M5"/>
<dbReference type="PANTHER" id="PTHR14614">
    <property type="entry name" value="HEPATOCELLULAR CARCINOMA-ASSOCIATED ANTIGEN"/>
    <property type="match status" value="1"/>
</dbReference>
<dbReference type="Proteomes" id="UP001162031">
    <property type="component" value="Unassembled WGS sequence"/>
</dbReference>
<dbReference type="InterPro" id="IPR029063">
    <property type="entry name" value="SAM-dependent_MTases_sf"/>
</dbReference>
<gene>
    <name evidence="2" type="ORF">HBR001_LOCUS8651</name>
</gene>
<dbReference type="SUPFAM" id="SSF53335">
    <property type="entry name" value="S-adenosyl-L-methionine-dependent methyltransferases"/>
    <property type="match status" value="1"/>
</dbReference>
<dbReference type="EMBL" id="CANTFL010001452">
    <property type="protein sequence ID" value="CAI5741790.1"/>
    <property type="molecule type" value="Genomic_DNA"/>
</dbReference>
<keyword evidence="3" id="KW-1185">Reference proteome</keyword>
<name>A0AAV0V1M5_HYABA</name>
<evidence type="ECO:0000313" key="2">
    <source>
        <dbReference type="EMBL" id="CAI5741790.1"/>
    </source>
</evidence>
<dbReference type="Gene3D" id="3.40.50.150">
    <property type="entry name" value="Vaccinia Virus protein VP39"/>
    <property type="match status" value="1"/>
</dbReference>
<proteinExistence type="predicted"/>
<evidence type="ECO:0000313" key="3">
    <source>
        <dbReference type="Proteomes" id="UP001162031"/>
    </source>
</evidence>
<feature type="transmembrane region" description="Helical" evidence="1">
    <location>
        <begin position="94"/>
        <end position="117"/>
    </location>
</feature>
<evidence type="ECO:0000256" key="1">
    <source>
        <dbReference type="SAM" id="Phobius"/>
    </source>
</evidence>
<dbReference type="Pfam" id="PF10294">
    <property type="entry name" value="Methyltransf_16"/>
    <property type="match status" value="1"/>
</dbReference>
<organism evidence="2 3">
    <name type="scientific">Hyaloperonospora brassicae</name>
    <name type="common">Brassica downy mildew</name>
    <name type="synonym">Peronospora brassicae</name>
    <dbReference type="NCBI Taxonomy" id="162125"/>
    <lineage>
        <taxon>Eukaryota</taxon>
        <taxon>Sar</taxon>
        <taxon>Stramenopiles</taxon>
        <taxon>Oomycota</taxon>
        <taxon>Peronosporomycetes</taxon>
        <taxon>Peronosporales</taxon>
        <taxon>Peronosporaceae</taxon>
        <taxon>Hyaloperonospora</taxon>
    </lineage>
</organism>
<accession>A0AAV0V1M5</accession>
<reference evidence="2" key="1">
    <citation type="submission" date="2022-12" db="EMBL/GenBank/DDBJ databases">
        <authorList>
            <person name="Webb A."/>
        </authorList>
    </citation>
    <scope>NUCLEOTIDE SEQUENCE</scope>
    <source>
        <strain evidence="2">Hp1</strain>
    </source>
</reference>
<dbReference type="PANTHER" id="PTHR14614:SF109">
    <property type="entry name" value="RIBOSOMAL LYSINE N-METHYLTRANSFERASE 5"/>
    <property type="match status" value="1"/>
</dbReference>
<keyword evidence="1" id="KW-0472">Membrane</keyword>
<dbReference type="InterPro" id="IPR019410">
    <property type="entry name" value="Methyltransf_16"/>
</dbReference>
<keyword evidence="1" id="KW-0812">Transmembrane</keyword>
<sequence length="266" mass="28624">MSDIDDSGTNLWGRTDESEFSYAVAIPGTNQQVLLRAVQDRDICAGTPAFPSHGHCVWDAALLLADYVQTSCCGAAAAAADEGDGRFQFRGKKVVELGAGVGLVGMTLAMLGAHVALTDQDYALPLLAKNVAVNFAAPAVASQSDAIATVPVVEKCQWGEPFESCGTLASWTKSVDVVVFSDALYHETACLLLIKTLCELVSPATDVFFSFETRNATIEANFMLQLEEKFDVEEISHADNAQAFARFKYPDELFVFHARLKANGKT</sequence>